<proteinExistence type="predicted"/>
<accession>A0A6A6HNQ9</accession>
<sequence length="159" mass="17803">MDLTFPEESNTANSTLLISNEVSTNSSCPLVGIDWSTGGKTCVGENGYLLLVIVFIGAFVSLFLMWFSATRSNSEEASRRAQIFKKDAYLVPTRLGLWAWYGVQDDGQRKAKCGHRYNAFQELRPLLHGDYGGEEAYCDYCTMVDRRRAELYAQSGCNV</sequence>
<feature type="transmembrane region" description="Helical" evidence="1">
    <location>
        <begin position="48"/>
        <end position="69"/>
    </location>
</feature>
<protein>
    <submittedName>
        <fullName evidence="2">Uncharacterized protein</fullName>
    </submittedName>
</protein>
<reference evidence="2" key="1">
    <citation type="journal article" date="2020" name="Stud. Mycol.">
        <title>101 Dothideomycetes genomes: a test case for predicting lifestyles and emergence of pathogens.</title>
        <authorList>
            <person name="Haridas S."/>
            <person name="Albert R."/>
            <person name="Binder M."/>
            <person name="Bloem J."/>
            <person name="Labutti K."/>
            <person name="Salamov A."/>
            <person name="Andreopoulos B."/>
            <person name="Baker S."/>
            <person name="Barry K."/>
            <person name="Bills G."/>
            <person name="Bluhm B."/>
            <person name="Cannon C."/>
            <person name="Castanera R."/>
            <person name="Culley D."/>
            <person name="Daum C."/>
            <person name="Ezra D."/>
            <person name="Gonzalez J."/>
            <person name="Henrissat B."/>
            <person name="Kuo A."/>
            <person name="Liang C."/>
            <person name="Lipzen A."/>
            <person name="Lutzoni F."/>
            <person name="Magnuson J."/>
            <person name="Mondo S."/>
            <person name="Nolan M."/>
            <person name="Ohm R."/>
            <person name="Pangilinan J."/>
            <person name="Park H.-J."/>
            <person name="Ramirez L."/>
            <person name="Alfaro M."/>
            <person name="Sun H."/>
            <person name="Tritt A."/>
            <person name="Yoshinaga Y."/>
            <person name="Zwiers L.-H."/>
            <person name="Turgeon B."/>
            <person name="Goodwin S."/>
            <person name="Spatafora J."/>
            <person name="Crous P."/>
            <person name="Grigoriev I."/>
        </authorList>
    </citation>
    <scope>NUCLEOTIDE SEQUENCE</scope>
    <source>
        <strain evidence="2">Tuck. ex Michener</strain>
    </source>
</reference>
<keyword evidence="1" id="KW-1133">Transmembrane helix</keyword>
<dbReference type="Proteomes" id="UP000800092">
    <property type="component" value="Unassembled WGS sequence"/>
</dbReference>
<evidence type="ECO:0000313" key="2">
    <source>
        <dbReference type="EMBL" id="KAF2239774.1"/>
    </source>
</evidence>
<dbReference type="EMBL" id="ML991772">
    <property type="protein sequence ID" value="KAF2239774.1"/>
    <property type="molecule type" value="Genomic_DNA"/>
</dbReference>
<dbReference type="AlphaFoldDB" id="A0A6A6HNQ9"/>
<evidence type="ECO:0000256" key="1">
    <source>
        <dbReference type="SAM" id="Phobius"/>
    </source>
</evidence>
<organism evidence="2 3">
    <name type="scientific">Viridothelium virens</name>
    <name type="common">Speckled blister lichen</name>
    <name type="synonym">Trypethelium virens</name>
    <dbReference type="NCBI Taxonomy" id="1048519"/>
    <lineage>
        <taxon>Eukaryota</taxon>
        <taxon>Fungi</taxon>
        <taxon>Dikarya</taxon>
        <taxon>Ascomycota</taxon>
        <taxon>Pezizomycotina</taxon>
        <taxon>Dothideomycetes</taxon>
        <taxon>Dothideomycetes incertae sedis</taxon>
        <taxon>Trypetheliales</taxon>
        <taxon>Trypetheliaceae</taxon>
        <taxon>Viridothelium</taxon>
    </lineage>
</organism>
<name>A0A6A6HNQ9_VIRVR</name>
<evidence type="ECO:0000313" key="3">
    <source>
        <dbReference type="Proteomes" id="UP000800092"/>
    </source>
</evidence>
<keyword evidence="1" id="KW-0472">Membrane</keyword>
<keyword evidence="1" id="KW-0812">Transmembrane</keyword>
<keyword evidence="3" id="KW-1185">Reference proteome</keyword>
<gene>
    <name evidence="2" type="ORF">EV356DRAFT_563194</name>
</gene>